<feature type="transmembrane region" description="Helical" evidence="1">
    <location>
        <begin position="83"/>
        <end position="102"/>
    </location>
</feature>
<keyword evidence="1" id="KW-0472">Membrane</keyword>
<feature type="transmembrane region" description="Helical" evidence="1">
    <location>
        <begin position="5"/>
        <end position="24"/>
    </location>
</feature>
<evidence type="ECO:0000256" key="1">
    <source>
        <dbReference type="SAM" id="Phobius"/>
    </source>
</evidence>
<dbReference type="EMBL" id="CP002857">
    <property type="protein sequence ID" value="AEI08580.1"/>
    <property type="molecule type" value="Genomic_DNA"/>
</dbReference>
<keyword evidence="3" id="KW-1185">Reference proteome</keyword>
<dbReference type="Proteomes" id="UP000000492">
    <property type="component" value="Chromosome"/>
</dbReference>
<feature type="transmembrane region" description="Helical" evidence="1">
    <location>
        <begin position="142"/>
        <end position="161"/>
    </location>
</feature>
<reference evidence="2 3" key="1">
    <citation type="journal article" date="2012" name="BMC Genomics">
        <title>Complete genome sequence, lifestyle, and multi-drug resistance of the human pathogen Corynebacterium resistens DSM 45100 isolated from blood samples of a leukemia patient.</title>
        <authorList>
            <person name="Schroder J."/>
            <person name="Maus I."/>
            <person name="Meyer K."/>
            <person name="Wordemann S."/>
            <person name="Blom J."/>
            <person name="Jaenicke S."/>
            <person name="Schneider J."/>
            <person name="Trost E."/>
            <person name="Tauch A."/>
        </authorList>
    </citation>
    <scope>NUCLEOTIDE SEQUENCE [LARGE SCALE GENOMIC DNA]</scope>
    <source>
        <strain evidence="3">DSM 45100 / JCM 12819 / CCUG 50093 / GTC 2026 / SICGH 158</strain>
    </source>
</reference>
<keyword evidence="1" id="KW-1133">Transmembrane helix</keyword>
<feature type="transmembrane region" description="Helical" evidence="1">
    <location>
        <begin position="36"/>
        <end position="56"/>
    </location>
</feature>
<name>F8E226_CORRG</name>
<feature type="transmembrane region" description="Helical" evidence="1">
    <location>
        <begin position="217"/>
        <end position="237"/>
    </location>
</feature>
<proteinExistence type="predicted"/>
<evidence type="ECO:0000313" key="2">
    <source>
        <dbReference type="EMBL" id="AEI08580.1"/>
    </source>
</evidence>
<accession>F8E226</accession>
<feature type="transmembrane region" description="Helical" evidence="1">
    <location>
        <begin position="192"/>
        <end position="210"/>
    </location>
</feature>
<sequence>MNRVFVANLALLGGGILLALWSINLNSIPVSTTSNIVSNSLGLFYVLGPVLGFIGAKEMGRFKDFLGACSSGRIVGRIAFRSLGYVVGLGILMPLAYLLAGLSTVPNIDLSLDLLMGVVTIGLQAATWSAFGAVLGLYLPTVVAAALGLFVPFVFAAYPVSMSNVAWRQMFGQPYTSCCSVSQEIDPILWQSTAWVLGSVLASALILLFTFRGTKKLALYAKIFAVLILGFCLSAGYSVGAKGNYNSAVLRSAESMLCEKDICAWPETPEAQRAVNTRIWRSLGIHGYRLVDSEVANNEEDILFPRTADENEAKKIILTQLLSHEPELKNTDSCWDSENGKLSLAEALPDMGLNDLDTVLLTPSGKWRGLHGTNDGVDVRAIADRVNRECQGR</sequence>
<dbReference type="AlphaFoldDB" id="F8E226"/>
<feature type="transmembrane region" description="Helical" evidence="1">
    <location>
        <begin position="114"/>
        <end position="135"/>
    </location>
</feature>
<keyword evidence="1" id="KW-0812">Transmembrane</keyword>
<dbReference type="HOGENOM" id="CLU_701540_0_0_11"/>
<gene>
    <name evidence="2" type="ordered locus">CRES_0217</name>
</gene>
<dbReference type="eggNOG" id="ENOG5031FZT">
    <property type="taxonomic scope" value="Bacteria"/>
</dbReference>
<organism evidence="2 3">
    <name type="scientific">Corynebacterium resistens (strain DSM 45100 / JCM 12819 / GTC 2026 / SICGH 158)</name>
    <dbReference type="NCBI Taxonomy" id="662755"/>
    <lineage>
        <taxon>Bacteria</taxon>
        <taxon>Bacillati</taxon>
        <taxon>Actinomycetota</taxon>
        <taxon>Actinomycetes</taxon>
        <taxon>Mycobacteriales</taxon>
        <taxon>Corynebacteriaceae</taxon>
        <taxon>Corynebacterium</taxon>
    </lineage>
</organism>
<dbReference type="OrthoDB" id="4420607at2"/>
<evidence type="ECO:0000313" key="3">
    <source>
        <dbReference type="Proteomes" id="UP000000492"/>
    </source>
</evidence>
<protein>
    <submittedName>
        <fullName evidence="2">ABC transport system permease protein</fullName>
    </submittedName>
</protein>
<dbReference type="KEGG" id="crd:CRES_0217"/>